<dbReference type="Pfam" id="PF14534">
    <property type="entry name" value="DUF4440"/>
    <property type="match status" value="1"/>
</dbReference>
<keyword evidence="3" id="KW-0413">Isomerase</keyword>
<gene>
    <name evidence="3" type="ORF">CLV48_11611</name>
</gene>
<keyword evidence="4" id="KW-1185">Reference proteome</keyword>
<sequence length="149" mass="16872">MKSFILLAASVLVIFGNAFSQTATEDQIILLENEEITAVLKHDYPTLEKIWAEDFMVNNPNNMVILGRAAVIDRMKEGIINYSGFEREIEKMMDLGNTVIVMGLETVLPKEGAPMAGQKVQRRYTNIWILEDGKWRIKARHANVICMGD</sequence>
<evidence type="ECO:0000259" key="2">
    <source>
        <dbReference type="Pfam" id="PF14534"/>
    </source>
</evidence>
<dbReference type="GO" id="GO:0016853">
    <property type="term" value="F:isomerase activity"/>
    <property type="evidence" value="ECO:0007669"/>
    <property type="project" value="UniProtKB-KW"/>
</dbReference>
<accession>A0A2P8DRI1</accession>
<feature type="domain" description="DUF4440" evidence="2">
    <location>
        <begin position="28"/>
        <end position="137"/>
    </location>
</feature>
<dbReference type="InterPro" id="IPR027843">
    <property type="entry name" value="DUF4440"/>
</dbReference>
<proteinExistence type="predicted"/>
<dbReference type="OrthoDB" id="1442122at2"/>
<reference evidence="3 4" key="1">
    <citation type="submission" date="2018-03" db="EMBL/GenBank/DDBJ databases">
        <title>Genomic Encyclopedia of Archaeal and Bacterial Type Strains, Phase II (KMG-II): from individual species to whole genera.</title>
        <authorList>
            <person name="Goeker M."/>
        </authorList>
    </citation>
    <scope>NUCLEOTIDE SEQUENCE [LARGE SCALE GENOMIC DNA]</scope>
    <source>
        <strain evidence="3 4">DSM 28057</strain>
    </source>
</reference>
<dbReference type="Gene3D" id="3.10.450.50">
    <property type="match status" value="1"/>
</dbReference>
<organism evidence="3 4">
    <name type="scientific">Cecembia rubra</name>
    <dbReference type="NCBI Taxonomy" id="1485585"/>
    <lineage>
        <taxon>Bacteria</taxon>
        <taxon>Pseudomonadati</taxon>
        <taxon>Bacteroidota</taxon>
        <taxon>Cytophagia</taxon>
        <taxon>Cytophagales</taxon>
        <taxon>Cyclobacteriaceae</taxon>
        <taxon>Cecembia</taxon>
    </lineage>
</organism>
<feature type="chain" id="PRO_5015131173" evidence="1">
    <location>
        <begin position="21"/>
        <end position="149"/>
    </location>
</feature>
<dbReference type="EMBL" id="PYGF01000016">
    <property type="protein sequence ID" value="PSK99821.1"/>
    <property type="molecule type" value="Genomic_DNA"/>
</dbReference>
<evidence type="ECO:0000313" key="3">
    <source>
        <dbReference type="EMBL" id="PSK99821.1"/>
    </source>
</evidence>
<name>A0A2P8DRI1_9BACT</name>
<dbReference type="AlphaFoldDB" id="A0A2P8DRI1"/>
<dbReference type="Proteomes" id="UP000240708">
    <property type="component" value="Unassembled WGS sequence"/>
</dbReference>
<protein>
    <submittedName>
        <fullName evidence="3">Ketosteroid isomerase-like protein</fullName>
    </submittedName>
</protein>
<dbReference type="RefSeq" id="WP_106568853.1">
    <property type="nucleotide sequence ID" value="NZ_PYGF01000016.1"/>
</dbReference>
<dbReference type="SUPFAM" id="SSF54427">
    <property type="entry name" value="NTF2-like"/>
    <property type="match status" value="1"/>
</dbReference>
<comment type="caution">
    <text evidence="3">The sequence shown here is derived from an EMBL/GenBank/DDBJ whole genome shotgun (WGS) entry which is preliminary data.</text>
</comment>
<evidence type="ECO:0000256" key="1">
    <source>
        <dbReference type="SAM" id="SignalP"/>
    </source>
</evidence>
<dbReference type="InterPro" id="IPR032710">
    <property type="entry name" value="NTF2-like_dom_sf"/>
</dbReference>
<feature type="signal peptide" evidence="1">
    <location>
        <begin position="1"/>
        <end position="20"/>
    </location>
</feature>
<keyword evidence="1" id="KW-0732">Signal</keyword>
<evidence type="ECO:0000313" key="4">
    <source>
        <dbReference type="Proteomes" id="UP000240708"/>
    </source>
</evidence>